<evidence type="ECO:0000259" key="1">
    <source>
        <dbReference type="Pfam" id="PF13086"/>
    </source>
</evidence>
<evidence type="ECO:0000313" key="7">
    <source>
        <dbReference type="Proteomes" id="UP000054350"/>
    </source>
</evidence>
<proteinExistence type="predicted"/>
<evidence type="ECO:0000259" key="4">
    <source>
        <dbReference type="Pfam" id="PF21143"/>
    </source>
</evidence>
<reference evidence="6 7" key="1">
    <citation type="submission" date="2009-11" db="EMBL/GenBank/DDBJ databases">
        <title>Annotation of Allomyces macrogynus ATCC 38327.</title>
        <authorList>
            <consortium name="The Broad Institute Genome Sequencing Platform"/>
            <person name="Russ C."/>
            <person name="Cuomo C."/>
            <person name="Burger G."/>
            <person name="Gray M.W."/>
            <person name="Holland P.W.H."/>
            <person name="King N."/>
            <person name="Lang F.B.F."/>
            <person name="Roger A.J."/>
            <person name="Ruiz-Trillo I."/>
            <person name="Young S.K."/>
            <person name="Zeng Q."/>
            <person name="Gargeya S."/>
            <person name="Fitzgerald M."/>
            <person name="Haas B."/>
            <person name="Abouelleil A."/>
            <person name="Alvarado L."/>
            <person name="Arachchi H.M."/>
            <person name="Berlin A."/>
            <person name="Chapman S.B."/>
            <person name="Gearin G."/>
            <person name="Goldberg J."/>
            <person name="Griggs A."/>
            <person name="Gujja S."/>
            <person name="Hansen M."/>
            <person name="Heiman D."/>
            <person name="Howarth C."/>
            <person name="Larimer J."/>
            <person name="Lui A."/>
            <person name="MacDonald P.J.P."/>
            <person name="McCowen C."/>
            <person name="Montmayeur A."/>
            <person name="Murphy C."/>
            <person name="Neiman D."/>
            <person name="Pearson M."/>
            <person name="Priest M."/>
            <person name="Roberts A."/>
            <person name="Saif S."/>
            <person name="Shea T."/>
            <person name="Sisk P."/>
            <person name="Stolte C."/>
            <person name="Sykes S."/>
            <person name="Wortman J."/>
            <person name="Nusbaum C."/>
            <person name="Birren B."/>
        </authorList>
    </citation>
    <scope>NUCLEOTIDE SEQUENCE [LARGE SCALE GENOMIC DNA]</scope>
    <source>
        <strain evidence="6 7">ATCC 38327</strain>
    </source>
</reference>
<dbReference type="OMA" id="NPRKIMM"/>
<dbReference type="eggNOG" id="KOG1806">
    <property type="taxonomic scope" value="Eukaryota"/>
</dbReference>
<dbReference type="STRING" id="578462.A0A0L0RX59"/>
<dbReference type="GO" id="GO:0071013">
    <property type="term" value="C:catalytic step 2 spliceosome"/>
    <property type="evidence" value="ECO:0007669"/>
    <property type="project" value="TreeGrafter"/>
</dbReference>
<dbReference type="InterPro" id="IPR047187">
    <property type="entry name" value="SF1_C_Upf1"/>
</dbReference>
<dbReference type="GO" id="GO:0004386">
    <property type="term" value="F:helicase activity"/>
    <property type="evidence" value="ECO:0007669"/>
    <property type="project" value="InterPro"/>
</dbReference>
<dbReference type="PANTHER" id="PTHR10887">
    <property type="entry name" value="DNA2/NAM7 HELICASE FAMILY"/>
    <property type="match status" value="1"/>
</dbReference>
<evidence type="ECO:0008006" key="8">
    <source>
        <dbReference type="Google" id="ProtNLM"/>
    </source>
</evidence>
<gene>
    <name evidence="6" type="ORF">AMAG_00871</name>
</gene>
<dbReference type="GO" id="GO:0003729">
    <property type="term" value="F:mRNA binding"/>
    <property type="evidence" value="ECO:0007669"/>
    <property type="project" value="TreeGrafter"/>
</dbReference>
<dbReference type="CDD" id="cd18808">
    <property type="entry name" value="SF1_C_Upf1"/>
    <property type="match status" value="1"/>
</dbReference>
<sequence length="1262" mass="141604">MTISKTQQEQDFRQTWTAWCNGSCTEPIQVAVRALAYQRSRGIAALWALSQPEDQFARLFADLAQLAVAKDQPWGKRSQALQFLCLCFQSIEIDMVRREIFRFVSISTWSNLSSDALRQKNLAKSPNLQKLWKSAQKKLTKATGADRDRLVFQQSWLTKLVLELHSLLASSAVALAPEQASFLAQLLQLLIEIENQLPTRRFAHALFMDYGVLALCESATVADDAVQNWIAMLRVFLLFQVDEHTGQVLMKEEMEDRVEDELVAFQDLAYAQFKDQLMDLAMAHLGQLQDAAFLEEHLANAPTDVLLQLMQALTLRTTDMVTGATLPHTALVAILVAHLAKHANPLADLAAVPLYPVTATSIADRVVPPLSLQYLSLSDYLFRHYALYRKESAYAITADVDEAVQRLRPMFDADRELLEFRGRSRMALAPDTVILTHVGRMAAFDTAPTRVELEVKYTVGMYRREIAREWDSTSKGEVVFLAAVVPQKNGGFRVSHVRAGVVDALLAYDGLPLHADCSERRDRDKSMPSNPAQADHRTLRILMDRHQYHLDAKAQAGQSEDAIYGTLNVLVRRDRRENNFSAVLDCIRECYLHNTALPTWLADAYLGYGDPRSMHYSHFDANKSVHFHDTFLTKEHLQASFPGKTIHYDGDRTDRLTLRFDGPNDIYVTRHEQTPAGPFQATLAPENKIPFTPTQVDAIRAGSSDGLTLLVGPPGTGKTDVAVQVLCNLYHARPGERILLLTHSNQALNQLFEKLMNLNHIPERHLLRLGHADDERISEYDQYGRVTHFMTRRAALLEQVQALATSLQIPGDHAFSCETAAAFFKVHIDPRWATYERAPKTTTADVTAAFPFLAFFQHLHETTTGTTTPLITPDATAADALDIIAGCWAHLQSIRKDVEQSRAFEVLKTDRDKANLLLARDARIVAMTTTYAALKRRDLLELGFTFESLLMEEAGTVLEIETYIPLSLSPSLKRVVLIGDHHQLPPVVQCPDLAHVAESLFVRLLRLGVPPVILDRQGRSRKVICDLYRHVYPGLDHLPVVEAMDAHANPGFQHVFQFLHLAETDEVQPVAHYFQNLGEAEAVVALYQVMRLLGYPSEKITILTTYNGQRALIKEVMSQRCAANPALFGTCHVTTVDKYQGQQNDYVLVSLVRTKSAGHVADMRRLVVAMSRARLGLYIVGRLDLLRKVPEMRTTLDLLAAKPTDAWHLVPSERYVSEAVRAADEAAPKDKVVKVTNVAQITELVANLAQEIELEQMDVDME</sequence>
<dbReference type="OrthoDB" id="1879at2759"/>
<evidence type="ECO:0000259" key="2">
    <source>
        <dbReference type="Pfam" id="PF13087"/>
    </source>
</evidence>
<feature type="domain" description="DNA2/NAM7 helicase helicase" evidence="1">
    <location>
        <begin position="694"/>
        <end position="989"/>
    </location>
</feature>
<dbReference type="Proteomes" id="UP000054350">
    <property type="component" value="Unassembled WGS sequence"/>
</dbReference>
<dbReference type="Pfam" id="PF16399">
    <property type="entry name" value="Aquarius_N_1st"/>
    <property type="match status" value="1"/>
</dbReference>
<dbReference type="SUPFAM" id="SSF52540">
    <property type="entry name" value="P-loop containing nucleoside triphosphate hydrolases"/>
    <property type="match status" value="1"/>
</dbReference>
<reference evidence="7" key="2">
    <citation type="submission" date="2009-11" db="EMBL/GenBank/DDBJ databases">
        <title>The Genome Sequence of Allomyces macrogynus strain ATCC 38327.</title>
        <authorList>
            <consortium name="The Broad Institute Genome Sequencing Platform"/>
            <person name="Russ C."/>
            <person name="Cuomo C."/>
            <person name="Shea T."/>
            <person name="Young S.K."/>
            <person name="Zeng Q."/>
            <person name="Koehrsen M."/>
            <person name="Haas B."/>
            <person name="Borodovsky M."/>
            <person name="Guigo R."/>
            <person name="Alvarado L."/>
            <person name="Berlin A."/>
            <person name="Borenstein D."/>
            <person name="Chen Z."/>
            <person name="Engels R."/>
            <person name="Freedman E."/>
            <person name="Gellesch M."/>
            <person name="Goldberg J."/>
            <person name="Griggs A."/>
            <person name="Gujja S."/>
            <person name="Heiman D."/>
            <person name="Hepburn T."/>
            <person name="Howarth C."/>
            <person name="Jen D."/>
            <person name="Larson L."/>
            <person name="Lewis B."/>
            <person name="Mehta T."/>
            <person name="Park D."/>
            <person name="Pearson M."/>
            <person name="Roberts A."/>
            <person name="Saif S."/>
            <person name="Shenoy N."/>
            <person name="Sisk P."/>
            <person name="Stolte C."/>
            <person name="Sykes S."/>
            <person name="Walk T."/>
            <person name="White J."/>
            <person name="Yandava C."/>
            <person name="Burger G."/>
            <person name="Gray M.W."/>
            <person name="Holland P.W.H."/>
            <person name="King N."/>
            <person name="Lang F.B.F."/>
            <person name="Roger A.J."/>
            <person name="Ruiz-Trillo I."/>
            <person name="Lander E."/>
            <person name="Nusbaum C."/>
        </authorList>
    </citation>
    <scope>NUCLEOTIDE SEQUENCE [LARGE SCALE GENOMIC DNA]</scope>
    <source>
        <strain evidence="7">ATCC 38327</strain>
    </source>
</reference>
<dbReference type="VEuPathDB" id="FungiDB:AMAG_00871"/>
<dbReference type="EMBL" id="GG745328">
    <property type="protein sequence ID" value="KNE54928.1"/>
    <property type="molecule type" value="Genomic_DNA"/>
</dbReference>
<organism evidence="6 7">
    <name type="scientific">Allomyces macrogynus (strain ATCC 38327)</name>
    <name type="common">Allomyces javanicus var. macrogynus</name>
    <dbReference type="NCBI Taxonomy" id="578462"/>
    <lineage>
        <taxon>Eukaryota</taxon>
        <taxon>Fungi</taxon>
        <taxon>Fungi incertae sedis</taxon>
        <taxon>Blastocladiomycota</taxon>
        <taxon>Blastocladiomycetes</taxon>
        <taxon>Blastocladiales</taxon>
        <taxon>Blastocladiaceae</taxon>
        <taxon>Allomyces</taxon>
    </lineage>
</organism>
<dbReference type="InterPro" id="IPR041679">
    <property type="entry name" value="DNA2/NAM7-like_C"/>
</dbReference>
<dbReference type="Pfam" id="PF21144">
    <property type="entry name" value="Aquarius_N_3rd"/>
    <property type="match status" value="1"/>
</dbReference>
<dbReference type="InterPro" id="IPR027417">
    <property type="entry name" value="P-loop_NTPase"/>
</dbReference>
<name>A0A0L0RX59_ALLM3</name>
<dbReference type="Pfam" id="PF13087">
    <property type="entry name" value="AAA_12"/>
    <property type="match status" value="1"/>
</dbReference>
<keyword evidence="7" id="KW-1185">Reference proteome</keyword>
<feature type="domain" description="RNA helicase aquarius insertion" evidence="5">
    <location>
        <begin position="622"/>
        <end position="656"/>
    </location>
</feature>
<evidence type="ECO:0000259" key="3">
    <source>
        <dbReference type="Pfam" id="PF16399"/>
    </source>
</evidence>
<dbReference type="InterPro" id="IPR032174">
    <property type="entry name" value="Aquarius_N"/>
</dbReference>
<dbReference type="Gene3D" id="3.40.50.300">
    <property type="entry name" value="P-loop containing nucleotide triphosphate hydrolases"/>
    <property type="match status" value="2"/>
</dbReference>
<protein>
    <recommendedName>
        <fullName evidence="8">Pre-mRNA-splicing factor</fullName>
    </recommendedName>
</protein>
<accession>A0A0L0RX59</accession>
<dbReference type="InterPro" id="IPR045055">
    <property type="entry name" value="DNA2/NAM7-like"/>
</dbReference>
<evidence type="ECO:0000313" key="6">
    <source>
        <dbReference type="EMBL" id="KNE54928.1"/>
    </source>
</evidence>
<feature type="domain" description="RNA helicase aquarius N-terminal" evidence="3">
    <location>
        <begin position="40"/>
        <end position="341"/>
    </location>
</feature>
<dbReference type="InterPro" id="IPR041677">
    <property type="entry name" value="DNA2/NAM7_AAA_11"/>
</dbReference>
<dbReference type="FunFam" id="3.40.50.300:FF:002863">
    <property type="entry name" value="Pre-mRNA-splicing factor cwf11"/>
    <property type="match status" value="1"/>
</dbReference>
<dbReference type="InterPro" id="IPR048967">
    <property type="entry name" value="Aquarius_insert"/>
</dbReference>
<dbReference type="Pfam" id="PF13086">
    <property type="entry name" value="AAA_11"/>
    <property type="match status" value="1"/>
</dbReference>
<feature type="domain" description="RNA helicase aquarius beta-barrel" evidence="4">
    <location>
        <begin position="412"/>
        <end position="573"/>
    </location>
</feature>
<dbReference type="PANTHER" id="PTHR10887:SF5">
    <property type="entry name" value="RNA HELICASE AQUARIUS"/>
    <property type="match status" value="1"/>
</dbReference>
<dbReference type="Pfam" id="PF21143">
    <property type="entry name" value="Aquarius_N_2nd"/>
    <property type="match status" value="1"/>
</dbReference>
<dbReference type="AlphaFoldDB" id="A0A0L0RX59"/>
<dbReference type="InterPro" id="IPR048966">
    <property type="entry name" value="Aquarius_b-barrel"/>
</dbReference>
<evidence type="ECO:0000259" key="5">
    <source>
        <dbReference type="Pfam" id="PF21144"/>
    </source>
</evidence>
<feature type="domain" description="DNA2/NAM7 helicase-like C-terminal" evidence="2">
    <location>
        <begin position="997"/>
        <end position="1182"/>
    </location>
</feature>